<dbReference type="EMBL" id="WJXA01000009">
    <property type="protein sequence ID" value="KAF7131538.1"/>
    <property type="molecule type" value="Genomic_DNA"/>
</dbReference>
<comment type="caution">
    <text evidence="1">The sequence shown here is derived from an EMBL/GenBank/DDBJ whole genome shotgun (WGS) entry which is preliminary data.</text>
</comment>
<accession>A0A834LEA3</accession>
<protein>
    <submittedName>
        <fullName evidence="1">Uncharacterized protein</fullName>
    </submittedName>
</protein>
<organism evidence="1 2">
    <name type="scientific">Rhododendron simsii</name>
    <name type="common">Sims's rhododendron</name>
    <dbReference type="NCBI Taxonomy" id="118357"/>
    <lineage>
        <taxon>Eukaryota</taxon>
        <taxon>Viridiplantae</taxon>
        <taxon>Streptophyta</taxon>
        <taxon>Embryophyta</taxon>
        <taxon>Tracheophyta</taxon>
        <taxon>Spermatophyta</taxon>
        <taxon>Magnoliopsida</taxon>
        <taxon>eudicotyledons</taxon>
        <taxon>Gunneridae</taxon>
        <taxon>Pentapetalae</taxon>
        <taxon>asterids</taxon>
        <taxon>Ericales</taxon>
        <taxon>Ericaceae</taxon>
        <taxon>Ericoideae</taxon>
        <taxon>Rhodoreae</taxon>
        <taxon>Rhododendron</taxon>
    </lineage>
</organism>
<sequence length="117" mass="13144">MAGNGSSISYNLDSLQRRIGRNCGRRRWRSGLGGFYVKRGREGRKETPVGVIAIRHLATILRALHKLDVVKKHFKRGKVQEGGKVLLNHSRKEDIAGSRFHGEVAVLIMVLSIHQVH</sequence>
<evidence type="ECO:0000313" key="2">
    <source>
        <dbReference type="Proteomes" id="UP000626092"/>
    </source>
</evidence>
<evidence type="ECO:0000313" key="1">
    <source>
        <dbReference type="EMBL" id="KAF7131538.1"/>
    </source>
</evidence>
<dbReference type="AlphaFoldDB" id="A0A834LEA3"/>
<proteinExistence type="predicted"/>
<name>A0A834LEA3_RHOSS</name>
<gene>
    <name evidence="1" type="ORF">RHSIM_Rhsim09G0099800</name>
</gene>
<keyword evidence="2" id="KW-1185">Reference proteome</keyword>
<dbReference type="Proteomes" id="UP000626092">
    <property type="component" value="Unassembled WGS sequence"/>
</dbReference>
<reference evidence="1" key="1">
    <citation type="submission" date="2019-11" db="EMBL/GenBank/DDBJ databases">
        <authorList>
            <person name="Liu Y."/>
            <person name="Hou J."/>
            <person name="Li T.-Q."/>
            <person name="Guan C.-H."/>
            <person name="Wu X."/>
            <person name="Wu H.-Z."/>
            <person name="Ling F."/>
            <person name="Zhang R."/>
            <person name="Shi X.-G."/>
            <person name="Ren J.-P."/>
            <person name="Chen E.-F."/>
            <person name="Sun J.-M."/>
        </authorList>
    </citation>
    <scope>NUCLEOTIDE SEQUENCE</scope>
    <source>
        <strain evidence="1">Adult_tree_wgs_1</strain>
        <tissue evidence="1">Leaves</tissue>
    </source>
</reference>